<dbReference type="GO" id="GO:1990683">
    <property type="term" value="P:DNA double-strand break attachment to nuclear envelope"/>
    <property type="evidence" value="ECO:0007669"/>
    <property type="project" value="TreeGrafter"/>
</dbReference>
<dbReference type="InterPro" id="IPR036420">
    <property type="entry name" value="BRCT_dom_sf"/>
</dbReference>
<evidence type="ECO:0000256" key="1">
    <source>
        <dbReference type="SAM" id="MobiDB-lite"/>
    </source>
</evidence>
<dbReference type="Pfam" id="PF16770">
    <property type="entry name" value="RTT107_BRCT_5"/>
    <property type="match status" value="1"/>
</dbReference>
<dbReference type="OrthoDB" id="342264at2759"/>
<keyword evidence="7" id="KW-1185">Reference proteome</keyword>
<feature type="domain" description="BRCT" evidence="2">
    <location>
        <begin position="111"/>
        <end position="202"/>
    </location>
</feature>
<feature type="region of interest" description="Disordered" evidence="1">
    <location>
        <begin position="633"/>
        <end position="688"/>
    </location>
</feature>
<dbReference type="InterPro" id="IPR001357">
    <property type="entry name" value="BRCT_dom"/>
</dbReference>
<name>A0A8H3VNI5_VENIN</name>
<evidence type="ECO:0000313" key="3">
    <source>
        <dbReference type="EMBL" id="KAE9973605.1"/>
    </source>
</evidence>
<organism evidence="5 7">
    <name type="scientific">Venturia inaequalis</name>
    <name type="common">Apple scab fungus</name>
    <dbReference type="NCBI Taxonomy" id="5025"/>
    <lineage>
        <taxon>Eukaryota</taxon>
        <taxon>Fungi</taxon>
        <taxon>Dikarya</taxon>
        <taxon>Ascomycota</taxon>
        <taxon>Pezizomycotina</taxon>
        <taxon>Dothideomycetes</taxon>
        <taxon>Pleosporomycetidae</taxon>
        <taxon>Venturiales</taxon>
        <taxon>Venturiaceae</taxon>
        <taxon>Venturia</taxon>
    </lineage>
</organism>
<dbReference type="SUPFAM" id="SSF52113">
    <property type="entry name" value="BRCT domain"/>
    <property type="match status" value="4"/>
</dbReference>
<dbReference type="PROSITE" id="PS50172">
    <property type="entry name" value="BRCT"/>
    <property type="match status" value="3"/>
</dbReference>
<reference evidence="5 7" key="1">
    <citation type="submission" date="2019-07" db="EMBL/GenBank/DDBJ databases">
        <title>Venturia inaequalis Genome Resource.</title>
        <authorList>
            <person name="Lichtner F.J."/>
        </authorList>
    </citation>
    <scope>NUCLEOTIDE SEQUENCE [LARGE SCALE GENOMIC DNA]</scope>
    <source>
        <strain evidence="4 6">120213</strain>
        <strain evidence="3">Bline_iso_100314</strain>
        <strain evidence="5 7">DMI_063113</strain>
    </source>
</reference>
<dbReference type="GO" id="GO:0006302">
    <property type="term" value="P:double-strand break repair"/>
    <property type="evidence" value="ECO:0007669"/>
    <property type="project" value="TreeGrafter"/>
</dbReference>
<evidence type="ECO:0000313" key="6">
    <source>
        <dbReference type="Proteomes" id="UP000447873"/>
    </source>
</evidence>
<feature type="region of interest" description="Disordered" evidence="1">
    <location>
        <begin position="202"/>
        <end position="247"/>
    </location>
</feature>
<evidence type="ECO:0000313" key="5">
    <source>
        <dbReference type="EMBL" id="KAE9993587.1"/>
    </source>
</evidence>
<feature type="domain" description="BRCT" evidence="2">
    <location>
        <begin position="12"/>
        <end position="111"/>
    </location>
</feature>
<dbReference type="EMBL" id="WNWQ01000228">
    <property type="protein sequence ID" value="KAE9973605.1"/>
    <property type="molecule type" value="Genomic_DNA"/>
</dbReference>
<feature type="compositionally biased region" description="Basic and acidic residues" evidence="1">
    <location>
        <begin position="588"/>
        <end position="597"/>
    </location>
</feature>
<feature type="region of interest" description="Disordered" evidence="1">
    <location>
        <begin position="470"/>
        <end position="613"/>
    </location>
</feature>
<dbReference type="GO" id="GO:0005634">
    <property type="term" value="C:nucleus"/>
    <property type="evidence" value="ECO:0007669"/>
    <property type="project" value="TreeGrafter"/>
</dbReference>
<dbReference type="Proteomes" id="UP000433883">
    <property type="component" value="Unassembled WGS sequence"/>
</dbReference>
<protein>
    <recommendedName>
        <fullName evidence="2">BRCT domain-containing protein</fullName>
    </recommendedName>
</protein>
<dbReference type="CDD" id="cd18438">
    <property type="entry name" value="BRCT_BRC1_like_rpt4"/>
    <property type="match status" value="1"/>
</dbReference>
<dbReference type="GO" id="GO:0035361">
    <property type="term" value="C:Cul8-RING ubiquitin ligase complex"/>
    <property type="evidence" value="ECO:0007669"/>
    <property type="project" value="TreeGrafter"/>
</dbReference>
<dbReference type="FunFam" id="3.40.50.10190:FF:000048">
    <property type="entry name" value="DNA repair protein Rtt107"/>
    <property type="match status" value="1"/>
</dbReference>
<dbReference type="CDD" id="cd17743">
    <property type="entry name" value="BRCT_BRC1_like_rpt5"/>
    <property type="match status" value="1"/>
</dbReference>
<dbReference type="Pfam" id="PF00533">
    <property type="entry name" value="BRCT"/>
    <property type="match status" value="1"/>
</dbReference>
<proteinExistence type="predicted"/>
<accession>A0A8H3VNI5</accession>
<dbReference type="CDD" id="cd18436">
    <property type="entry name" value="BRCT_BRC1_like_rpt2"/>
    <property type="match status" value="1"/>
</dbReference>
<evidence type="ECO:0000259" key="2">
    <source>
        <dbReference type="PROSITE" id="PS50172"/>
    </source>
</evidence>
<evidence type="ECO:0000313" key="4">
    <source>
        <dbReference type="EMBL" id="KAE9982906.1"/>
    </source>
</evidence>
<dbReference type="Proteomes" id="UP000490939">
    <property type="component" value="Unassembled WGS sequence"/>
</dbReference>
<dbReference type="EMBL" id="WNWR01000026">
    <property type="protein sequence ID" value="KAE9993587.1"/>
    <property type="molecule type" value="Genomic_DNA"/>
</dbReference>
<feature type="compositionally biased region" description="Basic and acidic residues" evidence="1">
    <location>
        <begin position="633"/>
        <end position="645"/>
    </location>
</feature>
<dbReference type="PANTHER" id="PTHR47667:SF1">
    <property type="entry name" value="REGULATOR OF TY1 TRANSPOSITION PROTEIN 107"/>
    <property type="match status" value="1"/>
</dbReference>
<dbReference type="InterPro" id="IPR053036">
    <property type="entry name" value="CellCycle_DNARepair_Reg"/>
</dbReference>
<evidence type="ECO:0000313" key="7">
    <source>
        <dbReference type="Proteomes" id="UP000490939"/>
    </source>
</evidence>
<comment type="caution">
    <text evidence="5">The sequence shown here is derived from an EMBL/GenBank/DDBJ whole genome shotgun (WGS) entry which is preliminary data.</text>
</comment>
<dbReference type="CDD" id="cd18437">
    <property type="entry name" value="BRCT_BRC1_like_rpt3"/>
    <property type="match status" value="1"/>
</dbReference>
<dbReference type="SMART" id="SM00292">
    <property type="entry name" value="BRCT"/>
    <property type="match status" value="4"/>
</dbReference>
<dbReference type="Pfam" id="PF12738">
    <property type="entry name" value="PTCB-BRCT"/>
    <property type="match status" value="1"/>
</dbReference>
<feature type="domain" description="BRCT" evidence="2">
    <location>
        <begin position="350"/>
        <end position="420"/>
    </location>
</feature>
<dbReference type="PANTHER" id="PTHR47667">
    <property type="entry name" value="REGULATOR OF TY1 TRANSPOSITION PROTEIN 107"/>
    <property type="match status" value="1"/>
</dbReference>
<dbReference type="EMBL" id="WNWS01000069">
    <property type="protein sequence ID" value="KAE9982906.1"/>
    <property type="molecule type" value="Genomic_DNA"/>
</dbReference>
<gene>
    <name evidence="3" type="ORF">BLS_003497</name>
    <name evidence="5" type="ORF">EG327_004346</name>
    <name evidence="4" type="ORF">EG328_010453</name>
</gene>
<feature type="compositionally biased region" description="Acidic residues" evidence="1">
    <location>
        <begin position="666"/>
        <end position="678"/>
    </location>
</feature>
<dbReference type="AlphaFoldDB" id="A0A8H3VNI5"/>
<sequence length="932" mass="103877">MSHPEQPDEELQGPGIFHDTIFTIIPSDDLKGDHLRQLADLIVEGEGQYQPLDPESNRIKDIKELNLIISTTADFQDYKLAIESFIHVVKPSYISHCIEKKKQINPRQFSPDHNMFMSDVVIACGAIPGGDQEAIAGGVIAMGGTYSQQMSKLVTHLIVLTDDDPRSKTVKDKNLKCKVLMPHWFDDCLRLGRRIKEEPYTFPDPEILYQQRNSKPPRPQVSDDVKGASSPHPAQMPTPNPSFSGSTRRLTVFKDRKIILSHDLAISTSLRRVLDDLITTGGGHVVEGLNECDTLVCQYREGEQYVTASQAGREVGNLGWLYHMITHNRWTVPTRRLLHYPVPKNGVPGFADFTISVSNYAGESRLYLENLVRACGGEFTKTMRQDNTHLITAHTASEKCDAAREWNIELVNHLWLEESYAQHCVATLSTKKYTHFPPRTNLGEIVGQTRIDRAVVEKYFYPRPAVKKGKKAGKLLSDAPGMPLESSNLDSLETIDTATPPPEAPEETDHMDVDEEPSTTVQKGKRGRSSRAAATDDEQEPPTTVQKGKRGRPSKAAVTDDEQEPPATAVKARRSKTEPGLKTPALRKFVDSEKENETPGTTGSRGAKARAMSKLHDAAADIALYDKERKRVGGVTHGRDRRESTIDPDTPAVKEKRGRKRQSTEMEAEAEEETEEEAPAVGKRGKRVKSGEKLPNIEYRMVLTGYQRWVDDPKSETTERNTLRNLGISIVEDTMKVDILCAPKIVRTKKFISALARAPFVVSTSFLDFCLKNQKVPDPDKFSLQDRDTEKKTGMKLQESIELAEKNNGQLLQGWQIFCTSDVTGGFDTYKTIIEANGGVAMLYKGRTAMNVSKRKFNAGPAAAGGAAESQGDNNGNTLYLISGEKPSEAGLWDKFRQMAKAADMVPVIARSDWMISVAMRQLVHWDDKWKL</sequence>
<dbReference type="Proteomes" id="UP000447873">
    <property type="component" value="Unassembled WGS sequence"/>
</dbReference>
<dbReference type="Gene3D" id="3.40.50.10190">
    <property type="entry name" value="BRCT domain"/>
    <property type="match status" value="5"/>
</dbReference>